<protein>
    <submittedName>
        <fullName evidence="1">Uncharacterized protein</fullName>
    </submittedName>
</protein>
<sequence>MQLPSSPPPSMLSAFVGLLKFVVGCLLSYWDPLGRWTEVRSSPGSCKHKLRTPDVVGQKRFLLGTGLKKLLNNDSSYACLSLMLLPSSPPPSTLSAFVGLLKFVVGRLLSYWDPYVIGQKRFLLGTGLKNASTTTRLMTANNNKTPDVDSQSILPAATVSYTVHVPKRAEEVDEAMPSFENEEKRHVSDCFKSIKPSSPLSLSCLSLMLLPSSPPPSTLSAFVGLLKFVVGRLLSYWDPHVVGQKRFLLGTDLKNASTTTQLMTASSNKTPDVDSQSILPEATVSYTVMCPREPKKLMKQCQALKTKKRGT</sequence>
<dbReference type="Proteomes" id="UP000712600">
    <property type="component" value="Unassembled WGS sequence"/>
</dbReference>
<organism evidence="1 2">
    <name type="scientific">Brassica cretica</name>
    <name type="common">Mustard</name>
    <dbReference type="NCBI Taxonomy" id="69181"/>
    <lineage>
        <taxon>Eukaryota</taxon>
        <taxon>Viridiplantae</taxon>
        <taxon>Streptophyta</taxon>
        <taxon>Embryophyta</taxon>
        <taxon>Tracheophyta</taxon>
        <taxon>Spermatophyta</taxon>
        <taxon>Magnoliopsida</taxon>
        <taxon>eudicotyledons</taxon>
        <taxon>Gunneridae</taxon>
        <taxon>Pentapetalae</taxon>
        <taxon>rosids</taxon>
        <taxon>malvids</taxon>
        <taxon>Brassicales</taxon>
        <taxon>Brassicaceae</taxon>
        <taxon>Brassiceae</taxon>
        <taxon>Brassica</taxon>
    </lineage>
</organism>
<gene>
    <name evidence="1" type="ORF">F2Q69_00054571</name>
</gene>
<name>A0A8S9MTF7_BRACR</name>
<comment type="caution">
    <text evidence="1">The sequence shown here is derived from an EMBL/GenBank/DDBJ whole genome shotgun (WGS) entry which is preliminary data.</text>
</comment>
<evidence type="ECO:0000313" key="1">
    <source>
        <dbReference type="EMBL" id="KAF3485208.1"/>
    </source>
</evidence>
<accession>A0A8S9MTF7</accession>
<evidence type="ECO:0000313" key="2">
    <source>
        <dbReference type="Proteomes" id="UP000712600"/>
    </source>
</evidence>
<dbReference type="EMBL" id="QGKX02002183">
    <property type="protein sequence ID" value="KAF3485208.1"/>
    <property type="molecule type" value="Genomic_DNA"/>
</dbReference>
<proteinExistence type="predicted"/>
<dbReference type="AlphaFoldDB" id="A0A8S9MTF7"/>
<reference evidence="1" key="1">
    <citation type="submission" date="2019-12" db="EMBL/GenBank/DDBJ databases">
        <title>Genome sequencing and annotation of Brassica cretica.</title>
        <authorList>
            <person name="Studholme D.J."/>
            <person name="Sarris P."/>
        </authorList>
    </citation>
    <scope>NUCLEOTIDE SEQUENCE</scope>
    <source>
        <strain evidence="1">PFS-109/04</strain>
        <tissue evidence="1">Leaf</tissue>
    </source>
</reference>